<feature type="compositionally biased region" description="Basic residues" evidence="1">
    <location>
        <begin position="289"/>
        <end position="301"/>
    </location>
</feature>
<evidence type="ECO:0000256" key="1">
    <source>
        <dbReference type="SAM" id="MobiDB-lite"/>
    </source>
</evidence>
<feature type="compositionally biased region" description="Basic and acidic residues" evidence="1">
    <location>
        <begin position="525"/>
        <end position="536"/>
    </location>
</feature>
<feature type="compositionally biased region" description="Basic and acidic residues" evidence="1">
    <location>
        <begin position="463"/>
        <end position="486"/>
    </location>
</feature>
<dbReference type="AlphaFoldDB" id="A0A699JA95"/>
<feature type="region of interest" description="Disordered" evidence="1">
    <location>
        <begin position="429"/>
        <end position="492"/>
    </location>
</feature>
<name>A0A699JA95_TANCI</name>
<organism evidence="2">
    <name type="scientific">Tanacetum cinerariifolium</name>
    <name type="common">Dalmatian daisy</name>
    <name type="synonym">Chrysanthemum cinerariifolium</name>
    <dbReference type="NCBI Taxonomy" id="118510"/>
    <lineage>
        <taxon>Eukaryota</taxon>
        <taxon>Viridiplantae</taxon>
        <taxon>Streptophyta</taxon>
        <taxon>Embryophyta</taxon>
        <taxon>Tracheophyta</taxon>
        <taxon>Spermatophyta</taxon>
        <taxon>Magnoliopsida</taxon>
        <taxon>eudicotyledons</taxon>
        <taxon>Gunneridae</taxon>
        <taxon>Pentapetalae</taxon>
        <taxon>asterids</taxon>
        <taxon>campanulids</taxon>
        <taxon>Asterales</taxon>
        <taxon>Asteraceae</taxon>
        <taxon>Asteroideae</taxon>
        <taxon>Anthemideae</taxon>
        <taxon>Anthemidinae</taxon>
        <taxon>Tanacetum</taxon>
    </lineage>
</organism>
<feature type="compositionally biased region" description="Polar residues" evidence="1">
    <location>
        <begin position="452"/>
        <end position="462"/>
    </location>
</feature>
<dbReference type="EMBL" id="BKCJ010385081">
    <property type="protein sequence ID" value="GFA20354.1"/>
    <property type="molecule type" value="Genomic_DNA"/>
</dbReference>
<feature type="region of interest" description="Disordered" evidence="1">
    <location>
        <begin position="349"/>
        <end position="378"/>
    </location>
</feature>
<dbReference type="InterPro" id="IPR036895">
    <property type="entry name" value="Uracil-DNA_glycosylase-like_sf"/>
</dbReference>
<proteinExistence type="predicted"/>
<evidence type="ECO:0000313" key="2">
    <source>
        <dbReference type="EMBL" id="GFA20354.1"/>
    </source>
</evidence>
<feature type="region of interest" description="Disordered" evidence="1">
    <location>
        <begin position="212"/>
        <end position="265"/>
    </location>
</feature>
<feature type="region of interest" description="Disordered" evidence="1">
    <location>
        <begin position="677"/>
        <end position="700"/>
    </location>
</feature>
<feature type="compositionally biased region" description="Basic and acidic residues" evidence="1">
    <location>
        <begin position="684"/>
        <end position="700"/>
    </location>
</feature>
<comment type="caution">
    <text evidence="2">The sequence shown here is derived from an EMBL/GenBank/DDBJ whole genome shotgun (WGS) entry which is preliminary data.</text>
</comment>
<accession>A0A699JA95</accession>
<reference evidence="2" key="1">
    <citation type="journal article" date="2019" name="Sci. Rep.">
        <title>Draft genome of Tanacetum cinerariifolium, the natural source of mosquito coil.</title>
        <authorList>
            <person name="Yamashiro T."/>
            <person name="Shiraishi A."/>
            <person name="Satake H."/>
            <person name="Nakayama K."/>
        </authorList>
    </citation>
    <scope>NUCLEOTIDE SEQUENCE</scope>
</reference>
<feature type="compositionally biased region" description="Low complexity" evidence="1">
    <location>
        <begin position="215"/>
        <end position="232"/>
    </location>
</feature>
<feature type="compositionally biased region" description="Basic and acidic residues" evidence="1">
    <location>
        <begin position="367"/>
        <end position="378"/>
    </location>
</feature>
<feature type="compositionally biased region" description="Basic and acidic residues" evidence="1">
    <location>
        <begin position="545"/>
        <end position="593"/>
    </location>
</feature>
<feature type="region of interest" description="Disordered" evidence="1">
    <location>
        <begin position="525"/>
        <end position="593"/>
    </location>
</feature>
<sequence>MTQDDRIKLEASWKQALRDEFEKPYMGELREFLRQEHAAGKEIYPPGPLPRPQSGPRLVLLGAARCTDAAFTGQYLQRTQARPEHRHPQSRLSAILGRSRGIAAEHHANCRTSQCRLPCREGLAAFHRQGDRNRQRPSATPGVPAMGLACAEQKEAHRCVQASDPDLGSSVAALGIQGLPGLRAFRSGEQICGVVVLGASERAHDSVNPLVYPNTGTAAPPGTAQTTASSPASPSPAAPTVAVPLRSGSSRQFRRASFPGSMSASPEPWVGLLKLLPAPGHQRAERKQQRQPRPIHHRRVGNRATVAHQVFEDRRDTQHHRQHAQALPGGDVAENGAVACAQVHHLARAAGHAGKERSGPVLAGAQHEPHPDHARNAGHQCADENQAKVGKDLFDDDRGEVQADPDADHPLAAFAAAGYFSQLPGCEAADEDDRQQRADHPGQRPADLTGEKSPQQADQRYANQREDEHERRSDPHAQRDRARPEDVQPAVGNGQRTAQVLLHQAAKNEAQQDWRQREVQLAKDVAEDADPDHQEQVEGGGMNRIDADTGDDRDHRHQCPIRHGKDAGEDADHRNVEDHQHDVGDEQRSDQTPDDVRLLLEQQRAWRDVVQRQRADHHRRGARTWNAQGQHRHQCAASRCADGRFRRRQTAHVALAELAARPCNAFFSHVGHGARQRGACTGQHTHDEAHQTAANVDHKD</sequence>
<gene>
    <name evidence="2" type="ORF">Tci_592326</name>
</gene>
<dbReference type="Gene3D" id="3.40.470.10">
    <property type="entry name" value="Uracil-DNA glycosylase-like domain"/>
    <property type="match status" value="1"/>
</dbReference>
<feature type="region of interest" description="Disordered" evidence="1">
    <location>
        <begin position="280"/>
        <end position="304"/>
    </location>
</feature>
<protein>
    <submittedName>
        <fullName evidence="2">Uncharacterized protein</fullName>
    </submittedName>
</protein>